<keyword evidence="1" id="KW-0963">Cytoplasm</keyword>
<evidence type="ECO:0000256" key="3">
    <source>
        <dbReference type="ARBA" id="ARBA00023125"/>
    </source>
</evidence>
<keyword evidence="6" id="KW-0547">Nucleotide-binding</keyword>
<dbReference type="Gene3D" id="2.40.50.140">
    <property type="entry name" value="Nucleic acid-binding proteins"/>
    <property type="match status" value="1"/>
</dbReference>
<comment type="caution">
    <text evidence="6">The sequence shown here is derived from an EMBL/GenBank/DDBJ whole genome shotgun (WGS) entry which is preliminary data.</text>
</comment>
<dbReference type="GO" id="GO:0005524">
    <property type="term" value="F:ATP binding"/>
    <property type="evidence" value="ECO:0007669"/>
    <property type="project" value="InterPro"/>
</dbReference>
<dbReference type="Pfam" id="PF01330">
    <property type="entry name" value="RuvA_N"/>
    <property type="match status" value="1"/>
</dbReference>
<dbReference type="HAMAP" id="MF_00031">
    <property type="entry name" value="DNA_HJ_migration_RuvA"/>
    <property type="match status" value="1"/>
</dbReference>
<keyword evidence="2" id="KW-0227">DNA damage</keyword>
<evidence type="ECO:0000313" key="6">
    <source>
        <dbReference type="EMBL" id="MPL59161.1"/>
    </source>
</evidence>
<dbReference type="EC" id="3.6.4.12" evidence="6"/>
<proteinExistence type="inferred from homology"/>
<dbReference type="GO" id="GO:0009378">
    <property type="term" value="F:four-way junction helicase activity"/>
    <property type="evidence" value="ECO:0007669"/>
    <property type="project" value="InterPro"/>
</dbReference>
<evidence type="ECO:0000256" key="2">
    <source>
        <dbReference type="ARBA" id="ARBA00022763"/>
    </source>
</evidence>
<dbReference type="InterPro" id="IPR010994">
    <property type="entry name" value="RuvA_2-like"/>
</dbReference>
<dbReference type="Gene3D" id="1.10.150.20">
    <property type="entry name" value="5' to 3' exonuclease, C-terminal subdomain"/>
    <property type="match status" value="1"/>
</dbReference>
<dbReference type="GO" id="GO:0006310">
    <property type="term" value="P:DNA recombination"/>
    <property type="evidence" value="ECO:0007669"/>
    <property type="project" value="InterPro"/>
</dbReference>
<feature type="domain" description="Helix-hairpin-helix DNA-binding motif class 1" evidence="5">
    <location>
        <begin position="108"/>
        <end position="127"/>
    </location>
</feature>
<dbReference type="GO" id="GO:0016787">
    <property type="term" value="F:hydrolase activity"/>
    <property type="evidence" value="ECO:0007669"/>
    <property type="project" value="UniProtKB-KW"/>
</dbReference>
<keyword evidence="6" id="KW-0347">Helicase</keyword>
<dbReference type="SUPFAM" id="SSF50249">
    <property type="entry name" value="Nucleic acid-binding proteins"/>
    <property type="match status" value="1"/>
</dbReference>
<keyword evidence="3" id="KW-0238">DNA-binding</keyword>
<reference evidence="6" key="1">
    <citation type="submission" date="2019-08" db="EMBL/GenBank/DDBJ databases">
        <authorList>
            <person name="Kucharzyk K."/>
            <person name="Murdoch R.W."/>
            <person name="Higgins S."/>
            <person name="Loffler F."/>
        </authorList>
    </citation>
    <scope>NUCLEOTIDE SEQUENCE</scope>
</reference>
<dbReference type="SUPFAM" id="SSF47781">
    <property type="entry name" value="RuvA domain 2-like"/>
    <property type="match status" value="1"/>
</dbReference>
<dbReference type="GO" id="GO:0006281">
    <property type="term" value="P:DNA repair"/>
    <property type="evidence" value="ECO:0007669"/>
    <property type="project" value="UniProtKB-KW"/>
</dbReference>
<evidence type="ECO:0000256" key="4">
    <source>
        <dbReference type="ARBA" id="ARBA00023204"/>
    </source>
</evidence>
<dbReference type="NCBIfam" id="TIGR00084">
    <property type="entry name" value="ruvA"/>
    <property type="match status" value="1"/>
</dbReference>
<dbReference type="InterPro" id="IPR000085">
    <property type="entry name" value="RuvA"/>
</dbReference>
<dbReference type="AlphaFoldDB" id="A0A644SZU4"/>
<dbReference type="GO" id="GO:0003677">
    <property type="term" value="F:DNA binding"/>
    <property type="evidence" value="ECO:0007669"/>
    <property type="project" value="UniProtKB-KW"/>
</dbReference>
<dbReference type="InterPro" id="IPR013849">
    <property type="entry name" value="DNA_helicase_Holl-junc_RuvA_I"/>
</dbReference>
<dbReference type="InterPro" id="IPR012340">
    <property type="entry name" value="NA-bd_OB-fold"/>
</dbReference>
<gene>
    <name evidence="6" type="primary">ruvA_3</name>
    <name evidence="6" type="ORF">SDC9_04709</name>
</gene>
<name>A0A644SZU4_9ZZZZ</name>
<evidence type="ECO:0000256" key="1">
    <source>
        <dbReference type="ARBA" id="ARBA00022490"/>
    </source>
</evidence>
<sequence length="202" mass="21274">MFNRIMGKLSGRSGDSLYVTTGGVEWDISVPTRSLALFGPLGGQVEVFVWLQHWDEGMRLFGFPTEAERGLFLDLTKVEGIGPKQALKILSGISPQDLKLALDAGDLAALKRIPGVGPKLGQKMVLALKGKLVDVDGSGGDGLPASPWEDLVSALADMGFDRRAAEKAVRSKAAALAPGSGKEGEAELFRQALLELSSGGAQ</sequence>
<organism evidence="6">
    <name type="scientific">bioreactor metagenome</name>
    <dbReference type="NCBI Taxonomy" id="1076179"/>
    <lineage>
        <taxon>unclassified sequences</taxon>
        <taxon>metagenomes</taxon>
        <taxon>ecological metagenomes</taxon>
    </lineage>
</organism>
<dbReference type="InterPro" id="IPR003583">
    <property type="entry name" value="Hlx-hairpin-Hlx_DNA-bd_motif"/>
</dbReference>
<keyword evidence="6" id="KW-0378">Hydrolase</keyword>
<dbReference type="SMART" id="SM00278">
    <property type="entry name" value="HhH1"/>
    <property type="match status" value="2"/>
</dbReference>
<feature type="domain" description="Helix-hairpin-helix DNA-binding motif class 1" evidence="5">
    <location>
        <begin position="73"/>
        <end position="92"/>
    </location>
</feature>
<dbReference type="Pfam" id="PF14520">
    <property type="entry name" value="HHH_5"/>
    <property type="match status" value="1"/>
</dbReference>
<protein>
    <submittedName>
        <fullName evidence="6">Holliday junction ATP-dependent DNA helicase RuvA</fullName>
        <ecNumber evidence="6">3.6.4.12</ecNumber>
    </submittedName>
</protein>
<dbReference type="EMBL" id="VSSQ01000008">
    <property type="protein sequence ID" value="MPL59161.1"/>
    <property type="molecule type" value="Genomic_DNA"/>
</dbReference>
<evidence type="ECO:0000259" key="5">
    <source>
        <dbReference type="SMART" id="SM00278"/>
    </source>
</evidence>
<keyword evidence="4" id="KW-0234">DNA repair</keyword>
<accession>A0A644SZU4</accession>
<keyword evidence="6" id="KW-0067">ATP-binding</keyword>